<dbReference type="InterPro" id="IPR054289">
    <property type="entry name" value="DUF7025"/>
</dbReference>
<gene>
    <name evidence="2" type="ORF">B0I35DRAFT_350094</name>
</gene>
<organism evidence="2 3">
    <name type="scientific">Stachybotrys elegans</name>
    <dbReference type="NCBI Taxonomy" id="80388"/>
    <lineage>
        <taxon>Eukaryota</taxon>
        <taxon>Fungi</taxon>
        <taxon>Dikarya</taxon>
        <taxon>Ascomycota</taxon>
        <taxon>Pezizomycotina</taxon>
        <taxon>Sordariomycetes</taxon>
        <taxon>Hypocreomycetidae</taxon>
        <taxon>Hypocreales</taxon>
        <taxon>Stachybotryaceae</taxon>
        <taxon>Stachybotrys</taxon>
    </lineage>
</organism>
<dbReference type="SUPFAM" id="SSF52540">
    <property type="entry name" value="P-loop containing nucleoside triphosphate hydrolases"/>
    <property type="match status" value="1"/>
</dbReference>
<dbReference type="PANTHER" id="PTHR46411:SF4">
    <property type="entry name" value="AAA+ ATPASE DOMAIN-CONTAINING PROTEIN"/>
    <property type="match status" value="1"/>
</dbReference>
<evidence type="ECO:0000259" key="1">
    <source>
        <dbReference type="SMART" id="SM00382"/>
    </source>
</evidence>
<dbReference type="Pfam" id="PF22942">
    <property type="entry name" value="DUF7025"/>
    <property type="match status" value="1"/>
</dbReference>
<reference evidence="2" key="1">
    <citation type="journal article" date="2021" name="Nat. Commun.">
        <title>Genetic determinants of endophytism in the Arabidopsis root mycobiome.</title>
        <authorList>
            <person name="Mesny F."/>
            <person name="Miyauchi S."/>
            <person name="Thiergart T."/>
            <person name="Pickel B."/>
            <person name="Atanasova L."/>
            <person name="Karlsson M."/>
            <person name="Huettel B."/>
            <person name="Barry K.W."/>
            <person name="Haridas S."/>
            <person name="Chen C."/>
            <person name="Bauer D."/>
            <person name="Andreopoulos W."/>
            <person name="Pangilinan J."/>
            <person name="LaButti K."/>
            <person name="Riley R."/>
            <person name="Lipzen A."/>
            <person name="Clum A."/>
            <person name="Drula E."/>
            <person name="Henrissat B."/>
            <person name="Kohler A."/>
            <person name="Grigoriev I.V."/>
            <person name="Martin F.M."/>
            <person name="Hacquard S."/>
        </authorList>
    </citation>
    <scope>NUCLEOTIDE SEQUENCE</scope>
    <source>
        <strain evidence="2">MPI-CAGE-CH-0235</strain>
    </source>
</reference>
<evidence type="ECO:0000313" key="3">
    <source>
        <dbReference type="Proteomes" id="UP000813444"/>
    </source>
</evidence>
<proteinExistence type="predicted"/>
<dbReference type="Pfam" id="PF00004">
    <property type="entry name" value="AAA"/>
    <property type="match status" value="1"/>
</dbReference>
<dbReference type="EMBL" id="JAGPNK010000004">
    <property type="protein sequence ID" value="KAH7322621.1"/>
    <property type="molecule type" value="Genomic_DNA"/>
</dbReference>
<evidence type="ECO:0000313" key="2">
    <source>
        <dbReference type="EMBL" id="KAH7322621.1"/>
    </source>
</evidence>
<dbReference type="PANTHER" id="PTHR46411">
    <property type="entry name" value="FAMILY ATPASE, PUTATIVE-RELATED"/>
    <property type="match status" value="1"/>
</dbReference>
<dbReference type="Pfam" id="PF23232">
    <property type="entry name" value="AAA_lid_13"/>
    <property type="match status" value="1"/>
</dbReference>
<comment type="caution">
    <text evidence="2">The sequence shown here is derived from an EMBL/GenBank/DDBJ whole genome shotgun (WGS) entry which is preliminary data.</text>
</comment>
<feature type="domain" description="AAA+ ATPase" evidence="1">
    <location>
        <begin position="517"/>
        <end position="643"/>
    </location>
</feature>
<dbReference type="InterPro" id="IPR056599">
    <property type="entry name" value="AAA_lid_fung"/>
</dbReference>
<dbReference type="GO" id="GO:0005524">
    <property type="term" value="F:ATP binding"/>
    <property type="evidence" value="ECO:0007669"/>
    <property type="project" value="InterPro"/>
</dbReference>
<keyword evidence="3" id="KW-1185">Reference proteome</keyword>
<dbReference type="InterPro" id="IPR003593">
    <property type="entry name" value="AAA+_ATPase"/>
</dbReference>
<dbReference type="AlphaFoldDB" id="A0A8K0WSP8"/>
<dbReference type="Proteomes" id="UP000813444">
    <property type="component" value="Unassembled WGS sequence"/>
</dbReference>
<dbReference type="GO" id="GO:0016887">
    <property type="term" value="F:ATP hydrolysis activity"/>
    <property type="evidence" value="ECO:0007669"/>
    <property type="project" value="InterPro"/>
</dbReference>
<sequence>MTETETETRLSHETDPSVVVLPEKPANVFEHLEKSDANLVKYRIEYVSDGSDKTASAEGGGQQLDPREEPPVLEFIEVRVTDELSTFEMAHRDKEISFQEKRKGHCYMRILSPAVNEALRCVVDYFPSIDLSGRVIKVPEPFSIFVFFEKELTEYRNKLKWEPGNEPPEECPNRWAYKHIGIVQDFVRARMQSAVDKERELHKKGKVTFDMLWLLFKPGSEVFLDHVVTGEYNPWIISNVNFEITNGATNRYRLAFWHMDANNIYVGPAETAKSIDRFAGEKDITSLDVYPCEYLRFDPTLDDADLKGIRQHFIDRGRKWFRLRRQRSCYDFNGYGISFPRRPYNSLVMVDPIQYVMQQGGRAKLLLAVTHPSSPLKICSCDHCTEHIYKYAVKPKFAGYTEINPLLVEEMTDDQYFLCDWRVEAFLFKTRTWNLLHISGFSEPTYNRKLLENLVIKDSTKELIKNLTQMYVQKDPKKSAQEQFGVVQLNMVHKAKAEVKQESSAAWSADFIQGKGEGLTFLLHGKPGVGKTYTAAECIAQYTRRPLLSLTCSDIGVDPETIETSLKGWFNLAEVWGAILLVDEADIYMEQRQVQDIERNHLVAGFLRALEYFRGILFLTTNRVGTFDEAFISRIHIQIHYGEFTDEDRERVWQTFFDKLEEEQEDSMRIQLGAKDYTQSEEMRALKWNGREIRNAFQVAVALAEAQGHKDSKGRILIKTDHIKASAHMSRDFKDYLEKLYKQDDSKRAAMLMHRYDAYGTAGSDAKGKAKMDAF</sequence>
<accession>A0A8K0WSP8</accession>
<dbReference type="OrthoDB" id="10042665at2759"/>
<protein>
    <recommendedName>
        <fullName evidence="1">AAA+ ATPase domain-containing protein</fullName>
    </recommendedName>
</protein>
<dbReference type="Gene3D" id="3.40.50.300">
    <property type="entry name" value="P-loop containing nucleotide triphosphate hydrolases"/>
    <property type="match status" value="1"/>
</dbReference>
<dbReference type="InterPro" id="IPR027417">
    <property type="entry name" value="P-loop_NTPase"/>
</dbReference>
<dbReference type="SMART" id="SM00382">
    <property type="entry name" value="AAA"/>
    <property type="match status" value="1"/>
</dbReference>
<name>A0A8K0WSP8_9HYPO</name>
<dbReference type="InterPro" id="IPR003959">
    <property type="entry name" value="ATPase_AAA_core"/>
</dbReference>